<organism evidence="2 3">
    <name type="scientific">Cuscuta epithymum</name>
    <dbReference type="NCBI Taxonomy" id="186058"/>
    <lineage>
        <taxon>Eukaryota</taxon>
        <taxon>Viridiplantae</taxon>
        <taxon>Streptophyta</taxon>
        <taxon>Embryophyta</taxon>
        <taxon>Tracheophyta</taxon>
        <taxon>Spermatophyta</taxon>
        <taxon>Magnoliopsida</taxon>
        <taxon>eudicotyledons</taxon>
        <taxon>Gunneridae</taxon>
        <taxon>Pentapetalae</taxon>
        <taxon>asterids</taxon>
        <taxon>lamiids</taxon>
        <taxon>Solanales</taxon>
        <taxon>Convolvulaceae</taxon>
        <taxon>Cuscuteae</taxon>
        <taxon>Cuscuta</taxon>
        <taxon>Cuscuta subgen. Cuscuta</taxon>
    </lineage>
</organism>
<evidence type="ECO:0000313" key="3">
    <source>
        <dbReference type="Proteomes" id="UP001152523"/>
    </source>
</evidence>
<dbReference type="AlphaFoldDB" id="A0AAV0CIL2"/>
<dbReference type="PANTHER" id="PTHR48449">
    <property type="entry name" value="DUF1985 DOMAIN-CONTAINING PROTEIN"/>
    <property type="match status" value="1"/>
</dbReference>
<reference evidence="2" key="1">
    <citation type="submission" date="2022-07" db="EMBL/GenBank/DDBJ databases">
        <authorList>
            <person name="Macas J."/>
            <person name="Novak P."/>
            <person name="Neumann P."/>
        </authorList>
    </citation>
    <scope>NUCLEOTIDE SEQUENCE</scope>
</reference>
<protein>
    <recommendedName>
        <fullName evidence="1">DUF1985 domain-containing protein</fullName>
    </recommendedName>
</protein>
<accession>A0AAV0CIL2</accession>
<evidence type="ECO:0000259" key="1">
    <source>
        <dbReference type="Pfam" id="PF09331"/>
    </source>
</evidence>
<proteinExistence type="predicted"/>
<gene>
    <name evidence="2" type="ORF">CEPIT_LOCUS5595</name>
</gene>
<feature type="domain" description="DUF1985" evidence="1">
    <location>
        <begin position="78"/>
        <end position="215"/>
    </location>
</feature>
<keyword evidence="3" id="KW-1185">Reference proteome</keyword>
<dbReference type="PANTHER" id="PTHR48449:SF1">
    <property type="entry name" value="DUF1985 DOMAIN-CONTAINING PROTEIN"/>
    <property type="match status" value="1"/>
</dbReference>
<dbReference type="Proteomes" id="UP001152523">
    <property type="component" value="Unassembled WGS sequence"/>
</dbReference>
<name>A0AAV0CIL2_9ASTE</name>
<dbReference type="EMBL" id="CAMAPF010000030">
    <property type="protein sequence ID" value="CAH9075689.1"/>
    <property type="molecule type" value="Genomic_DNA"/>
</dbReference>
<comment type="caution">
    <text evidence="2">The sequence shown here is derived from an EMBL/GenBank/DDBJ whole genome shotgun (WGS) entry which is preliminary data.</text>
</comment>
<sequence>MYMNEFFCVIRRKKHELMVPVESHFPAQYSLCSSFGKYKNLLAAIPASEQQNFKNLPWGHLAETPELQFSGQIVHMLLLRMVRRQPVDELWFSIRGKIFKFTFQDFCAITHLPAYTTRPRFVKNSDKGSVAKLFFKRQKRVTYEELKETMAALNPKRRVDSLAVVKLASLFVVDCMLLARNHDTKINANHLDWVEDFENFKKYPWALESYNLMVSNMKSLMRDQPEKYEAAVANKPKYKNCKFTVWALPHVLQVWAYEKIPGLAPRCGTKFKSEEASLFN</sequence>
<evidence type="ECO:0000313" key="2">
    <source>
        <dbReference type="EMBL" id="CAH9075689.1"/>
    </source>
</evidence>
<dbReference type="Pfam" id="PF09331">
    <property type="entry name" value="DUF1985"/>
    <property type="match status" value="1"/>
</dbReference>
<dbReference type="InterPro" id="IPR015410">
    <property type="entry name" value="DUF1985"/>
</dbReference>